<sequence length="642" mass="71571">MDKGMFRGNCLDIWTEENNDIIKRWKYSERSQEQERHHDTQKRYYSEIHRLLQKIQGVPSVPASIQLELTVLYNTLVFTLSLSQFTETGELLTKGIVRALEAIGCQAPSFDPLVLWDTALQTFSSRDHLFCLHQLLCVQWALWLSTGQLESIPKLLSESQELVTSPSTDLLAVIRDLRFSTEGNSTMSVAMAATELKELLHICTITRKGIVKMEEGKDSEALLAFQASVSLPAPRTLLAQIHTLTGICLAKLHRPQSALQCLRKALEVDFGCRSALYQSSLLYRQLGNGRAEIEALCLLHAAMMSPACRGSSSSQTTLISPDSLLGSSSLACILMMPSPQAILHALAHRCLQNERVPEAGEHYLDLLASFQVDLMQQANMDCSPALPRIPEIYLEATFAMLKAKRYWDSVAISEEVVNKTLDLIPERLVVQLPLEEHQECGSTELSASISGKKNETTEEKLNCLLWAGAAYLFQGQAYSCLKKTTEAVNNFTRSINLLVKVQIKHKDWQCKDAGDGAAPDIKVQTLQRLKGLALAGRGVCFMARGQEKEALRDFQLSLQASPGVEDIELWLLEALWNLGRKEEAVAHWRRTQSSMKKPTVADSTPGGLPIYVQPNLQDGILFDSEARKKKVEELIHSRGVLT</sequence>
<dbReference type="InterPro" id="IPR019734">
    <property type="entry name" value="TPR_rpt"/>
</dbReference>
<evidence type="ECO:0000313" key="1">
    <source>
        <dbReference type="EMBL" id="KAG7481381.1"/>
    </source>
</evidence>
<organism evidence="1 2">
    <name type="scientific">Megalops atlanticus</name>
    <name type="common">Tarpon</name>
    <name type="synonym">Clupea gigantea</name>
    <dbReference type="NCBI Taxonomy" id="7932"/>
    <lineage>
        <taxon>Eukaryota</taxon>
        <taxon>Metazoa</taxon>
        <taxon>Chordata</taxon>
        <taxon>Craniata</taxon>
        <taxon>Vertebrata</taxon>
        <taxon>Euteleostomi</taxon>
        <taxon>Actinopterygii</taxon>
        <taxon>Neopterygii</taxon>
        <taxon>Teleostei</taxon>
        <taxon>Elopiformes</taxon>
        <taxon>Megalopidae</taxon>
        <taxon>Megalops</taxon>
    </lineage>
</organism>
<evidence type="ECO:0000313" key="2">
    <source>
        <dbReference type="Proteomes" id="UP001046870"/>
    </source>
</evidence>
<dbReference type="GO" id="GO:0036297">
    <property type="term" value="P:interstrand cross-link repair"/>
    <property type="evidence" value="ECO:0007669"/>
    <property type="project" value="InterPro"/>
</dbReference>
<keyword evidence="2" id="KW-1185">Reference proteome</keyword>
<reference evidence="1" key="1">
    <citation type="submission" date="2021-01" db="EMBL/GenBank/DDBJ databases">
        <authorList>
            <person name="Zahm M."/>
            <person name="Roques C."/>
            <person name="Cabau C."/>
            <person name="Klopp C."/>
            <person name="Donnadieu C."/>
            <person name="Jouanno E."/>
            <person name="Lampietro C."/>
            <person name="Louis A."/>
            <person name="Herpin A."/>
            <person name="Echchiki A."/>
            <person name="Berthelot C."/>
            <person name="Parey E."/>
            <person name="Roest-Crollius H."/>
            <person name="Braasch I."/>
            <person name="Postlethwait J."/>
            <person name="Bobe J."/>
            <person name="Montfort J."/>
            <person name="Bouchez O."/>
            <person name="Begum T."/>
            <person name="Mejri S."/>
            <person name="Adams A."/>
            <person name="Chen W.-J."/>
            <person name="Guiguen Y."/>
        </authorList>
    </citation>
    <scope>NUCLEOTIDE SEQUENCE</scope>
    <source>
        <strain evidence="1">YG-15Mar2019-1</strain>
        <tissue evidence="1">Brain</tissue>
    </source>
</reference>
<dbReference type="Proteomes" id="UP001046870">
    <property type="component" value="Chromosome 4"/>
</dbReference>
<dbReference type="InterPro" id="IPR039684">
    <property type="entry name" value="FANCG"/>
</dbReference>
<evidence type="ECO:0008006" key="3">
    <source>
        <dbReference type="Google" id="ProtNLM"/>
    </source>
</evidence>
<protein>
    <recommendedName>
        <fullName evidence="3">Fanconi anemia complementation group G</fullName>
    </recommendedName>
</protein>
<dbReference type="AlphaFoldDB" id="A0A9D3Q7V6"/>
<dbReference type="PANTHER" id="PTHR15254:SF2">
    <property type="entry name" value="FANCONI ANEMIA GROUP G PROTEIN"/>
    <property type="match status" value="1"/>
</dbReference>
<name>A0A9D3Q7V6_MEGAT</name>
<dbReference type="PANTHER" id="PTHR15254">
    <property type="entry name" value="FANCONI ANEMIA GROUP G PROTEIN FAMILY MEMBER"/>
    <property type="match status" value="1"/>
</dbReference>
<comment type="caution">
    <text evidence="1">The sequence shown here is derived from an EMBL/GenBank/DDBJ whole genome shotgun (WGS) entry which is preliminary data.</text>
</comment>
<gene>
    <name evidence="1" type="ORF">MATL_G00066170</name>
</gene>
<accession>A0A9D3Q7V6</accession>
<dbReference type="OrthoDB" id="6355951at2759"/>
<dbReference type="SMART" id="SM00028">
    <property type="entry name" value="TPR"/>
    <property type="match status" value="3"/>
</dbReference>
<dbReference type="EMBL" id="JAFDVH010000004">
    <property type="protein sequence ID" value="KAG7481381.1"/>
    <property type="molecule type" value="Genomic_DNA"/>
</dbReference>
<dbReference type="SUPFAM" id="SSF48452">
    <property type="entry name" value="TPR-like"/>
    <property type="match status" value="1"/>
</dbReference>
<dbReference type="Gene3D" id="1.25.40.10">
    <property type="entry name" value="Tetratricopeptide repeat domain"/>
    <property type="match status" value="2"/>
</dbReference>
<proteinExistence type="predicted"/>
<dbReference type="GO" id="GO:0043240">
    <property type="term" value="C:Fanconi anaemia nuclear complex"/>
    <property type="evidence" value="ECO:0007669"/>
    <property type="project" value="InterPro"/>
</dbReference>
<dbReference type="InterPro" id="IPR011990">
    <property type="entry name" value="TPR-like_helical_dom_sf"/>
</dbReference>